<dbReference type="InterPro" id="IPR050057">
    <property type="entry name" value="Prokaryotic/Mito_RF"/>
</dbReference>
<dbReference type="GO" id="GO:0003747">
    <property type="term" value="F:translation release factor activity"/>
    <property type="evidence" value="ECO:0007669"/>
    <property type="project" value="InterPro"/>
</dbReference>
<evidence type="ECO:0000313" key="4">
    <source>
        <dbReference type="EMBL" id="TMQ71722.1"/>
    </source>
</evidence>
<dbReference type="PANTHER" id="PTHR43804">
    <property type="entry name" value="LD18447P"/>
    <property type="match status" value="1"/>
</dbReference>
<dbReference type="SUPFAM" id="SSF75620">
    <property type="entry name" value="Release factor"/>
    <property type="match status" value="1"/>
</dbReference>
<dbReference type="Proteomes" id="UP000319771">
    <property type="component" value="Unassembled WGS sequence"/>
</dbReference>
<organism evidence="4 5">
    <name type="scientific">Eiseniibacteriota bacterium</name>
    <dbReference type="NCBI Taxonomy" id="2212470"/>
    <lineage>
        <taxon>Bacteria</taxon>
        <taxon>Candidatus Eiseniibacteriota</taxon>
    </lineage>
</organism>
<dbReference type="AlphaFoldDB" id="A0A538U749"/>
<dbReference type="Pfam" id="PF00472">
    <property type="entry name" value="RF-1"/>
    <property type="match status" value="1"/>
</dbReference>
<dbReference type="Gene3D" id="3.30.160.20">
    <property type="match status" value="1"/>
</dbReference>
<evidence type="ECO:0000259" key="3">
    <source>
        <dbReference type="Pfam" id="PF00472"/>
    </source>
</evidence>
<evidence type="ECO:0000256" key="1">
    <source>
        <dbReference type="ARBA" id="ARBA00010835"/>
    </source>
</evidence>
<proteinExistence type="inferred from homology"/>
<comment type="caution">
    <text evidence="4">The sequence shown here is derived from an EMBL/GenBank/DDBJ whole genome shotgun (WGS) entry which is preliminary data.</text>
</comment>
<comment type="similarity">
    <text evidence="1">Belongs to the prokaryotic/mitochondrial release factor family.</text>
</comment>
<dbReference type="EMBL" id="VBPB01000148">
    <property type="protein sequence ID" value="TMQ71722.1"/>
    <property type="molecule type" value="Genomic_DNA"/>
</dbReference>
<gene>
    <name evidence="4" type="ORF">E6K81_09370</name>
</gene>
<dbReference type="InterPro" id="IPR045853">
    <property type="entry name" value="Pep_chain_release_fac_I_sf"/>
</dbReference>
<sequence>MPLAEHLKRLLKDCDVEPYKSSGPGGQKKNKTESSVRIRHRPTGLVRIATESRSQARNRLTALERLHAVLAARARRRVPRIATRPTAAARRRRVETKQHVARKKDLRRSPEPE</sequence>
<evidence type="ECO:0000256" key="2">
    <source>
        <dbReference type="SAM" id="MobiDB-lite"/>
    </source>
</evidence>
<reference evidence="4 5" key="1">
    <citation type="journal article" date="2019" name="Nat. Microbiol.">
        <title>Mediterranean grassland soil C-N compound turnover is dependent on rainfall and depth, and is mediated by genomically divergent microorganisms.</title>
        <authorList>
            <person name="Diamond S."/>
            <person name="Andeer P.F."/>
            <person name="Li Z."/>
            <person name="Crits-Christoph A."/>
            <person name="Burstein D."/>
            <person name="Anantharaman K."/>
            <person name="Lane K.R."/>
            <person name="Thomas B.C."/>
            <person name="Pan C."/>
            <person name="Northen T.R."/>
            <person name="Banfield J.F."/>
        </authorList>
    </citation>
    <scope>NUCLEOTIDE SEQUENCE [LARGE SCALE GENOMIC DNA]</scope>
    <source>
        <strain evidence="4">WS_11</strain>
    </source>
</reference>
<feature type="compositionally biased region" description="Basic residues" evidence="2">
    <location>
        <begin position="89"/>
        <end position="106"/>
    </location>
</feature>
<dbReference type="InterPro" id="IPR000352">
    <property type="entry name" value="Pep_chain_release_fac_I"/>
</dbReference>
<name>A0A538U749_UNCEI</name>
<dbReference type="PANTHER" id="PTHR43804:SF6">
    <property type="entry name" value="CLASS I PEPTIDE CHAIN RELEASE FACTOR"/>
    <property type="match status" value="1"/>
</dbReference>
<accession>A0A538U749</accession>
<feature type="region of interest" description="Disordered" evidence="2">
    <location>
        <begin position="80"/>
        <end position="113"/>
    </location>
</feature>
<protein>
    <submittedName>
        <fullName evidence="4">Peptide chain release factor-like protein</fullName>
    </submittedName>
</protein>
<feature type="region of interest" description="Disordered" evidence="2">
    <location>
        <begin position="15"/>
        <end position="39"/>
    </location>
</feature>
<feature type="domain" description="Prokaryotic-type class I peptide chain release factors" evidence="3">
    <location>
        <begin position="12"/>
        <end position="107"/>
    </location>
</feature>
<evidence type="ECO:0000313" key="5">
    <source>
        <dbReference type="Proteomes" id="UP000319771"/>
    </source>
</evidence>